<feature type="transmembrane region" description="Helical" evidence="9">
    <location>
        <begin position="35"/>
        <end position="57"/>
    </location>
</feature>
<accession>A0ABW3KXJ6</accession>
<feature type="transmembrane region" description="Helical" evidence="9">
    <location>
        <begin position="7"/>
        <end position="29"/>
    </location>
</feature>
<keyword evidence="9" id="KW-0812">Transmembrane</keyword>
<keyword evidence="9" id="KW-1133">Transmembrane helix</keyword>
<dbReference type="PANTHER" id="PTHR30570">
    <property type="entry name" value="PERIPLASMIC PHOSPHATE BINDING COMPONENT OF PHOSPHATE ABC TRANSPORTER"/>
    <property type="match status" value="1"/>
</dbReference>
<sequence>MWLRITGAILFTGVFGILGYFITVISFLMSNENGYVYVGIVFAAFLISINLSILGILKKMSGKAVLMTMISLFAIPLVGYGGYELYIDRIEIKDAEVDLSAYEPFTEDNEVVKLDEPSTYKIDGEVPELDGATALYPVYAAFVEATYPEKTYEHEPSPDNAVVVSKTNGAYERLQEGEADIIFTAGPSEQQRKALGENMKMTPIGKEAFVFFVHESNPVDSLTIEQLRGIYSGQITNWSEVGGKDKEILAFQRPEGSGSQTGLENMMGSTPIMDAPKDQRVTGMGGVIEKASNYRNHRNSIGFSYRHFATKMVNNKGIKLLHINGEAPDIPSIQKDLYPLTAEFYAITNGTENENVDPFIEWMRSEQGQELIKKSGYVPLEGS</sequence>
<organism evidence="11 12">
    <name type="scientific">Thalassobacillus hwangdonensis</name>
    <dbReference type="NCBI Taxonomy" id="546108"/>
    <lineage>
        <taxon>Bacteria</taxon>
        <taxon>Bacillati</taxon>
        <taxon>Bacillota</taxon>
        <taxon>Bacilli</taxon>
        <taxon>Bacillales</taxon>
        <taxon>Bacillaceae</taxon>
        <taxon>Thalassobacillus</taxon>
    </lineage>
</organism>
<evidence type="ECO:0000256" key="2">
    <source>
        <dbReference type="ARBA" id="ARBA00004193"/>
    </source>
</evidence>
<keyword evidence="9" id="KW-0472">Membrane</keyword>
<evidence type="ECO:0000256" key="6">
    <source>
        <dbReference type="ARBA" id="ARBA00022729"/>
    </source>
</evidence>
<evidence type="ECO:0000256" key="8">
    <source>
        <dbReference type="ARBA" id="ARBA00023288"/>
    </source>
</evidence>
<comment type="subcellular location">
    <subcellularLocation>
        <location evidence="2">Cell membrane</location>
        <topology evidence="2">Lipid-anchor</topology>
    </subcellularLocation>
</comment>
<keyword evidence="5" id="KW-0592">Phosphate transport</keyword>
<evidence type="ECO:0000313" key="12">
    <source>
        <dbReference type="Proteomes" id="UP001596990"/>
    </source>
</evidence>
<reference evidence="12" key="1">
    <citation type="journal article" date="2019" name="Int. J. Syst. Evol. Microbiol.">
        <title>The Global Catalogue of Microorganisms (GCM) 10K type strain sequencing project: providing services to taxonomists for standard genome sequencing and annotation.</title>
        <authorList>
            <consortium name="The Broad Institute Genomics Platform"/>
            <consortium name="The Broad Institute Genome Sequencing Center for Infectious Disease"/>
            <person name="Wu L."/>
            <person name="Ma J."/>
        </authorList>
    </citation>
    <scope>NUCLEOTIDE SEQUENCE [LARGE SCALE GENOMIC DNA]</scope>
    <source>
        <strain evidence="12">CCUG 56607</strain>
    </source>
</reference>
<evidence type="ECO:0000313" key="11">
    <source>
        <dbReference type="EMBL" id="MFD1018614.1"/>
    </source>
</evidence>
<evidence type="ECO:0000259" key="10">
    <source>
        <dbReference type="Pfam" id="PF12849"/>
    </source>
</evidence>
<evidence type="ECO:0000256" key="7">
    <source>
        <dbReference type="ARBA" id="ARBA00023139"/>
    </source>
</evidence>
<evidence type="ECO:0000256" key="1">
    <source>
        <dbReference type="ARBA" id="ARBA00002841"/>
    </source>
</evidence>
<keyword evidence="6" id="KW-0732">Signal</keyword>
<protein>
    <submittedName>
        <fullName evidence="11">PstS family phosphate ABC transporter substrate-binding protein</fullName>
    </submittedName>
</protein>
<name>A0ABW3KXJ6_9BACI</name>
<dbReference type="Gene3D" id="3.40.190.10">
    <property type="entry name" value="Periplasmic binding protein-like II"/>
    <property type="match status" value="2"/>
</dbReference>
<comment type="function">
    <text evidence="1">Part of the ABC transporter complex PstSACB involved in phosphate import.</text>
</comment>
<comment type="similarity">
    <text evidence="3">Belongs to the PstS family.</text>
</comment>
<comment type="caution">
    <text evidence="11">The sequence shown here is derived from an EMBL/GenBank/DDBJ whole genome shotgun (WGS) entry which is preliminary data.</text>
</comment>
<keyword evidence="8" id="KW-0449">Lipoprotein</keyword>
<evidence type="ECO:0000256" key="9">
    <source>
        <dbReference type="SAM" id="Phobius"/>
    </source>
</evidence>
<evidence type="ECO:0000256" key="4">
    <source>
        <dbReference type="ARBA" id="ARBA00011529"/>
    </source>
</evidence>
<keyword evidence="5" id="KW-0813">Transport</keyword>
<dbReference type="PANTHER" id="PTHR30570:SF1">
    <property type="entry name" value="PHOSPHATE-BINDING PROTEIN PSTS"/>
    <property type="match status" value="1"/>
</dbReference>
<gene>
    <name evidence="11" type="ORF">ACFQ2J_05300</name>
</gene>
<dbReference type="Proteomes" id="UP001596990">
    <property type="component" value="Unassembled WGS sequence"/>
</dbReference>
<keyword evidence="7" id="KW-0564">Palmitate</keyword>
<dbReference type="SUPFAM" id="SSF53850">
    <property type="entry name" value="Periplasmic binding protein-like II"/>
    <property type="match status" value="1"/>
</dbReference>
<dbReference type="EMBL" id="JBHTKL010000001">
    <property type="protein sequence ID" value="MFD1018614.1"/>
    <property type="molecule type" value="Genomic_DNA"/>
</dbReference>
<feature type="domain" description="PBP" evidence="10">
    <location>
        <begin position="130"/>
        <end position="366"/>
    </location>
</feature>
<evidence type="ECO:0000256" key="3">
    <source>
        <dbReference type="ARBA" id="ARBA00008725"/>
    </source>
</evidence>
<dbReference type="InterPro" id="IPR024370">
    <property type="entry name" value="PBP_domain"/>
</dbReference>
<keyword evidence="12" id="KW-1185">Reference proteome</keyword>
<dbReference type="RefSeq" id="WP_386057249.1">
    <property type="nucleotide sequence ID" value="NZ_JBHTKL010000001.1"/>
</dbReference>
<comment type="subunit">
    <text evidence="4">The complex is composed of two ATP-binding proteins (PstB), two transmembrane proteins (PstC and PstA) and a solute-binding protein (PstS).</text>
</comment>
<evidence type="ECO:0000256" key="5">
    <source>
        <dbReference type="ARBA" id="ARBA00022592"/>
    </source>
</evidence>
<proteinExistence type="inferred from homology"/>
<dbReference type="Pfam" id="PF12849">
    <property type="entry name" value="PBP_like_2"/>
    <property type="match status" value="1"/>
</dbReference>
<dbReference type="InterPro" id="IPR050811">
    <property type="entry name" value="Phosphate_ABC_transporter"/>
</dbReference>
<feature type="transmembrane region" description="Helical" evidence="9">
    <location>
        <begin position="64"/>
        <end position="83"/>
    </location>
</feature>